<evidence type="ECO:0000256" key="3">
    <source>
        <dbReference type="ARBA" id="ARBA00022691"/>
    </source>
</evidence>
<evidence type="ECO:0000313" key="5">
    <source>
        <dbReference type="Proteomes" id="UP000624701"/>
    </source>
</evidence>
<keyword evidence="4" id="KW-0378">Hydrolase</keyword>
<protein>
    <submittedName>
        <fullName evidence="4">Restriction endonuclease subunit M</fullName>
    </submittedName>
</protein>
<dbReference type="InterPro" id="IPR012327">
    <property type="entry name" value="MeTrfase_D12"/>
</dbReference>
<keyword evidence="1" id="KW-0489">Methyltransferase</keyword>
<gene>
    <name evidence="4" type="ORF">GCM10011444_27640</name>
</gene>
<dbReference type="EMBL" id="BMDQ01000006">
    <property type="protein sequence ID" value="GGI58455.1"/>
    <property type="molecule type" value="Genomic_DNA"/>
</dbReference>
<evidence type="ECO:0000256" key="2">
    <source>
        <dbReference type="ARBA" id="ARBA00022679"/>
    </source>
</evidence>
<name>A0ABQ2C145_9FLAO</name>
<dbReference type="RefSeq" id="WP_308694228.1">
    <property type="nucleotide sequence ID" value="NZ_BMDQ01000006.1"/>
</dbReference>
<dbReference type="GO" id="GO:0004519">
    <property type="term" value="F:endonuclease activity"/>
    <property type="evidence" value="ECO:0007669"/>
    <property type="project" value="UniProtKB-KW"/>
</dbReference>
<keyword evidence="3" id="KW-0949">S-adenosyl-L-methionine</keyword>
<sequence length="270" mass="31142">MLFLYMSKLKTCITYYGGKLNMLKEILPRIPEHRIYTESFFGGGAVFFAKSPVESETINDTNSLAITFYEVLKTDFDSLKAKVEATLFSRATYTVALTIYRMPHLFNKLQQAWAFYIATNMGFACSAKSWGYDKYSKRVKAFQNKKLRFDLSLAKRLEHTQIENNDALKVITSRDAEDAFHYVDPPYIDSNQGHYDGYTQEDYKKLLDCLSEAKGKFLLSSYPSEILDAYIQKNGWYSIRFEKPLSAQKAKAGKPRDRKIEVLTANYPIE</sequence>
<dbReference type="Gene3D" id="3.40.50.150">
    <property type="entry name" value="Vaccinia Virus protein VP39"/>
    <property type="match status" value="2"/>
</dbReference>
<dbReference type="Proteomes" id="UP000624701">
    <property type="component" value="Unassembled WGS sequence"/>
</dbReference>
<dbReference type="Pfam" id="PF02086">
    <property type="entry name" value="MethyltransfD12"/>
    <property type="match status" value="1"/>
</dbReference>
<comment type="caution">
    <text evidence="4">The sequence shown here is derived from an EMBL/GenBank/DDBJ whole genome shotgun (WGS) entry which is preliminary data.</text>
</comment>
<dbReference type="PANTHER" id="PTHR30481">
    <property type="entry name" value="DNA ADENINE METHYLASE"/>
    <property type="match status" value="1"/>
</dbReference>
<dbReference type="PRINTS" id="PR00505">
    <property type="entry name" value="D12N6MTFRASE"/>
</dbReference>
<keyword evidence="5" id="KW-1185">Reference proteome</keyword>
<keyword evidence="4" id="KW-0255">Endonuclease</keyword>
<dbReference type="InterPro" id="IPR012263">
    <property type="entry name" value="M_m6A_EcoRV"/>
</dbReference>
<evidence type="ECO:0000313" key="4">
    <source>
        <dbReference type="EMBL" id="GGI58455.1"/>
    </source>
</evidence>
<dbReference type="SUPFAM" id="SSF53335">
    <property type="entry name" value="S-adenosyl-L-methionine-dependent methyltransferases"/>
    <property type="match status" value="1"/>
</dbReference>
<keyword evidence="2" id="KW-0808">Transferase</keyword>
<proteinExistence type="predicted"/>
<reference evidence="5" key="1">
    <citation type="journal article" date="2019" name="Int. J. Syst. Evol. Microbiol.">
        <title>The Global Catalogue of Microorganisms (GCM) 10K type strain sequencing project: providing services to taxonomists for standard genome sequencing and annotation.</title>
        <authorList>
            <consortium name="The Broad Institute Genomics Platform"/>
            <consortium name="The Broad Institute Genome Sequencing Center for Infectious Disease"/>
            <person name="Wu L."/>
            <person name="Ma J."/>
        </authorList>
    </citation>
    <scope>NUCLEOTIDE SEQUENCE [LARGE SCALE GENOMIC DNA]</scope>
    <source>
        <strain evidence="5">CCM 8681</strain>
    </source>
</reference>
<accession>A0ABQ2C145</accession>
<organism evidence="4 5">
    <name type="scientific">Winogradskyella haliclonae</name>
    <dbReference type="NCBI Taxonomy" id="2048558"/>
    <lineage>
        <taxon>Bacteria</taxon>
        <taxon>Pseudomonadati</taxon>
        <taxon>Bacteroidota</taxon>
        <taxon>Flavobacteriia</taxon>
        <taxon>Flavobacteriales</taxon>
        <taxon>Flavobacteriaceae</taxon>
        <taxon>Winogradskyella</taxon>
    </lineage>
</organism>
<keyword evidence="4" id="KW-0540">Nuclease</keyword>
<dbReference type="PANTHER" id="PTHR30481:SF4">
    <property type="entry name" value="SITE-SPECIFIC DNA-METHYLTRANSFERASE (ADENINE-SPECIFIC)"/>
    <property type="match status" value="1"/>
</dbReference>
<dbReference type="InterPro" id="IPR029063">
    <property type="entry name" value="SAM-dependent_MTases_sf"/>
</dbReference>
<evidence type="ECO:0000256" key="1">
    <source>
        <dbReference type="ARBA" id="ARBA00022603"/>
    </source>
</evidence>
<dbReference type="PIRSF" id="PIRSF000398">
    <property type="entry name" value="M_m6A_EcoRV"/>
    <property type="match status" value="1"/>
</dbReference>